<organism evidence="2 3">
    <name type="scientific">Streptomyces fradiae ATCC 10745 = DSM 40063</name>
    <dbReference type="NCBI Taxonomy" id="1319510"/>
    <lineage>
        <taxon>Bacteria</taxon>
        <taxon>Bacillati</taxon>
        <taxon>Actinomycetota</taxon>
        <taxon>Actinomycetes</taxon>
        <taxon>Kitasatosporales</taxon>
        <taxon>Streptomycetaceae</taxon>
        <taxon>Streptomyces</taxon>
    </lineage>
</organism>
<dbReference type="EMBL" id="MIFZ01000278">
    <property type="protein sequence ID" value="OSY50573.1"/>
    <property type="molecule type" value="Genomic_DNA"/>
</dbReference>
<evidence type="ECO:0000313" key="2">
    <source>
        <dbReference type="EMBL" id="OSY50573.1"/>
    </source>
</evidence>
<reference evidence="2 3" key="1">
    <citation type="submission" date="2016-09" db="EMBL/GenBank/DDBJ databases">
        <title>Streptomyces fradiae DSM40063, a candidate organism with high potential of specific P450 cytochromes.</title>
        <authorList>
            <person name="Grumaz C."/>
            <person name="Vainshtein Y."/>
            <person name="Kirstahler P."/>
            <person name="Sohn K."/>
        </authorList>
    </citation>
    <scope>NUCLEOTIDE SEQUENCE [LARGE SCALE GENOMIC DNA]</scope>
    <source>
        <strain evidence="2 3">DSM 40063</strain>
    </source>
</reference>
<evidence type="ECO:0000313" key="3">
    <source>
        <dbReference type="Proteomes" id="UP000194318"/>
    </source>
</evidence>
<dbReference type="AlphaFoldDB" id="A0A1Y2NSU0"/>
<evidence type="ECO:0000256" key="1">
    <source>
        <dbReference type="SAM" id="MobiDB-lite"/>
    </source>
</evidence>
<dbReference type="Proteomes" id="UP000194318">
    <property type="component" value="Unassembled WGS sequence"/>
</dbReference>
<comment type="caution">
    <text evidence="2">The sequence shown here is derived from an EMBL/GenBank/DDBJ whole genome shotgun (WGS) entry which is preliminary data.</text>
</comment>
<name>A0A1Y2NSU0_STRFR</name>
<accession>A0A1Y2NSU0</accession>
<protein>
    <submittedName>
        <fullName evidence="2">Uncharacterized protein</fullName>
    </submittedName>
</protein>
<sequence>MTKEPIAVISHSPENWRISLHIMTPVRGSALVRSKRTSSSPVAASSSRQYAFATSVNFWPENEFTVKTSPVASAGSRPRSTVMTSSSPAPSPVRLSPEWRIAPPRTVSLPK</sequence>
<feature type="compositionally biased region" description="Polar residues" evidence="1">
    <location>
        <begin position="78"/>
        <end position="88"/>
    </location>
</feature>
<feature type="region of interest" description="Disordered" evidence="1">
    <location>
        <begin position="70"/>
        <end position="97"/>
    </location>
</feature>
<proteinExistence type="predicted"/>
<gene>
    <name evidence="2" type="ORF">BG846_03741</name>
</gene>